<dbReference type="EMBL" id="PHNE01000004">
    <property type="protein sequence ID" value="PPE05116.1"/>
    <property type="molecule type" value="Genomic_DNA"/>
</dbReference>
<comment type="caution">
    <text evidence="2">The sequence shown here is derived from an EMBL/GenBank/DDBJ whole genome shotgun (WGS) entry which is preliminary data.</text>
</comment>
<organism evidence="2 3">
    <name type="scientific">Williamsoniiplasma lucivorax</name>
    <dbReference type="NCBI Taxonomy" id="209274"/>
    <lineage>
        <taxon>Bacteria</taxon>
        <taxon>Bacillati</taxon>
        <taxon>Mycoplasmatota</taxon>
        <taxon>Mollicutes</taxon>
        <taxon>Entomoplasmatales</taxon>
        <taxon>Williamsoniiplasma</taxon>
    </lineage>
</organism>
<proteinExistence type="predicted"/>
<sequence length="193" mass="20595">MFIKKLLGGLTNTIVVLSFFIMFATLLGLLIYGLVATSVPTEAEIKTYLTNHEQLINGLAIGFICVAAVCALFFVIKTVVFIVRSGKTILKSIIFIIIFGVLVVGALVIGIIIYTKVTGSIVDFTQFKDFFNFIDGKQLLGATSPATILLITGTAVSGLGLIAAIVSCFKGNNKQVEESPKAKKANKVQTKAA</sequence>
<accession>A0A2S5RCR1</accession>
<feature type="transmembrane region" description="Helical" evidence="1">
    <location>
        <begin position="55"/>
        <end position="76"/>
    </location>
</feature>
<dbReference type="STRING" id="1399797.GCA_000518285_01244"/>
<evidence type="ECO:0000256" key="1">
    <source>
        <dbReference type="SAM" id="Phobius"/>
    </source>
</evidence>
<feature type="transmembrane region" description="Helical" evidence="1">
    <location>
        <begin position="12"/>
        <end position="35"/>
    </location>
</feature>
<name>A0A2S5RCR1_9MOLU</name>
<reference evidence="2 3" key="1">
    <citation type="submission" date="2017-11" db="EMBL/GenBank/DDBJ databases">
        <title>Genome sequence of Entomoplasma lucivorax PIPN-2 (ATCC 49196).</title>
        <authorList>
            <person name="Lo W.-S."/>
            <person name="Gasparich G.E."/>
            <person name="Kuo C.-H."/>
        </authorList>
    </citation>
    <scope>NUCLEOTIDE SEQUENCE [LARGE SCALE GENOMIC DNA]</scope>
    <source>
        <strain evidence="2 3">PIPN-2</strain>
    </source>
</reference>
<evidence type="ECO:0000313" key="3">
    <source>
        <dbReference type="Proteomes" id="UP000237865"/>
    </source>
</evidence>
<keyword evidence="1" id="KW-1133">Transmembrane helix</keyword>
<dbReference type="RefSeq" id="WP_028126733.1">
    <property type="nucleotide sequence ID" value="NZ_PHNE01000004.1"/>
</dbReference>
<keyword evidence="1" id="KW-0472">Membrane</keyword>
<feature type="transmembrane region" description="Helical" evidence="1">
    <location>
        <begin position="146"/>
        <end position="169"/>
    </location>
</feature>
<dbReference type="Proteomes" id="UP000237865">
    <property type="component" value="Unassembled WGS sequence"/>
</dbReference>
<keyword evidence="3" id="KW-1185">Reference proteome</keyword>
<protein>
    <submittedName>
        <fullName evidence="2">Uncharacterized protein</fullName>
    </submittedName>
</protein>
<dbReference type="AlphaFoldDB" id="A0A2S5RCR1"/>
<keyword evidence="1" id="KW-0812">Transmembrane</keyword>
<feature type="transmembrane region" description="Helical" evidence="1">
    <location>
        <begin position="88"/>
        <end position="114"/>
    </location>
</feature>
<evidence type="ECO:0000313" key="2">
    <source>
        <dbReference type="EMBL" id="PPE05116.1"/>
    </source>
</evidence>
<gene>
    <name evidence="2" type="ORF">ELUCI_v1c06520</name>
</gene>